<evidence type="ECO:0000313" key="5">
    <source>
        <dbReference type="EMBL" id="KAK4208471.1"/>
    </source>
</evidence>
<evidence type="ECO:0000256" key="1">
    <source>
        <dbReference type="SAM" id="SignalP"/>
    </source>
</evidence>
<feature type="domain" description="Glycosyl hydrolase family 95 catalytic" evidence="4">
    <location>
        <begin position="292"/>
        <end position="712"/>
    </location>
</feature>
<dbReference type="Proteomes" id="UP001301769">
    <property type="component" value="Unassembled WGS sequence"/>
</dbReference>
<feature type="chain" id="PRO_5042977894" evidence="1">
    <location>
        <begin position="20"/>
        <end position="825"/>
    </location>
</feature>
<dbReference type="InterPro" id="IPR016518">
    <property type="entry name" value="Alpha-L-fucosidase"/>
</dbReference>
<evidence type="ECO:0000259" key="3">
    <source>
        <dbReference type="Pfam" id="PF21307"/>
    </source>
</evidence>
<evidence type="ECO:0000313" key="6">
    <source>
        <dbReference type="Proteomes" id="UP001301769"/>
    </source>
</evidence>
<gene>
    <name evidence="5" type="ORF">QBC37DRAFT_452596</name>
</gene>
<organism evidence="5 6">
    <name type="scientific">Rhypophila decipiens</name>
    <dbReference type="NCBI Taxonomy" id="261697"/>
    <lineage>
        <taxon>Eukaryota</taxon>
        <taxon>Fungi</taxon>
        <taxon>Dikarya</taxon>
        <taxon>Ascomycota</taxon>
        <taxon>Pezizomycotina</taxon>
        <taxon>Sordariomycetes</taxon>
        <taxon>Sordariomycetidae</taxon>
        <taxon>Sordariales</taxon>
        <taxon>Naviculisporaceae</taxon>
        <taxon>Rhypophila</taxon>
    </lineage>
</organism>
<dbReference type="GO" id="GO:0005975">
    <property type="term" value="P:carbohydrate metabolic process"/>
    <property type="evidence" value="ECO:0007669"/>
    <property type="project" value="InterPro"/>
</dbReference>
<feature type="domain" description="Glycosyl hydrolase family 95 N-terminal" evidence="2">
    <location>
        <begin position="29"/>
        <end position="269"/>
    </location>
</feature>
<dbReference type="InterPro" id="IPR054363">
    <property type="entry name" value="GH95_cat"/>
</dbReference>
<reference evidence="5" key="2">
    <citation type="submission" date="2023-05" db="EMBL/GenBank/DDBJ databases">
        <authorList>
            <consortium name="Lawrence Berkeley National Laboratory"/>
            <person name="Steindorff A."/>
            <person name="Hensen N."/>
            <person name="Bonometti L."/>
            <person name="Westerberg I."/>
            <person name="Brannstrom I.O."/>
            <person name="Guillou S."/>
            <person name="Cros-Aarteil S."/>
            <person name="Calhoun S."/>
            <person name="Haridas S."/>
            <person name="Kuo A."/>
            <person name="Mondo S."/>
            <person name="Pangilinan J."/>
            <person name="Riley R."/>
            <person name="Labutti K."/>
            <person name="Andreopoulos B."/>
            <person name="Lipzen A."/>
            <person name="Chen C."/>
            <person name="Yanf M."/>
            <person name="Daum C."/>
            <person name="Ng V."/>
            <person name="Clum A."/>
            <person name="Ohm R."/>
            <person name="Martin F."/>
            <person name="Silar P."/>
            <person name="Natvig D."/>
            <person name="Lalanne C."/>
            <person name="Gautier V."/>
            <person name="Ament-Velasquez S.L."/>
            <person name="Kruys A."/>
            <person name="Hutchinson M.I."/>
            <person name="Powell A.J."/>
            <person name="Barry K."/>
            <person name="Miller A.N."/>
            <person name="Grigoriev I.V."/>
            <person name="Debuchy R."/>
            <person name="Gladieux P."/>
            <person name="Thoren M.H."/>
            <person name="Johannesson H."/>
        </authorList>
    </citation>
    <scope>NUCLEOTIDE SEQUENCE</scope>
    <source>
        <strain evidence="5">PSN293</strain>
    </source>
</reference>
<dbReference type="Pfam" id="PF22124">
    <property type="entry name" value="Glyco_hydro_95_cat"/>
    <property type="match status" value="1"/>
</dbReference>
<keyword evidence="6" id="KW-1185">Reference proteome</keyword>
<keyword evidence="5" id="KW-0326">Glycosidase</keyword>
<dbReference type="EMBL" id="MU858242">
    <property type="protein sequence ID" value="KAK4208471.1"/>
    <property type="molecule type" value="Genomic_DNA"/>
</dbReference>
<dbReference type="AlphaFoldDB" id="A0AAN6XZC7"/>
<dbReference type="Gene3D" id="1.50.10.10">
    <property type="match status" value="1"/>
</dbReference>
<dbReference type="InterPro" id="IPR049053">
    <property type="entry name" value="AFCA-like_C"/>
</dbReference>
<reference evidence="5" key="1">
    <citation type="journal article" date="2023" name="Mol. Phylogenet. Evol.">
        <title>Genome-scale phylogeny and comparative genomics of the fungal order Sordariales.</title>
        <authorList>
            <person name="Hensen N."/>
            <person name="Bonometti L."/>
            <person name="Westerberg I."/>
            <person name="Brannstrom I.O."/>
            <person name="Guillou S."/>
            <person name="Cros-Aarteil S."/>
            <person name="Calhoun S."/>
            <person name="Haridas S."/>
            <person name="Kuo A."/>
            <person name="Mondo S."/>
            <person name="Pangilinan J."/>
            <person name="Riley R."/>
            <person name="LaButti K."/>
            <person name="Andreopoulos B."/>
            <person name="Lipzen A."/>
            <person name="Chen C."/>
            <person name="Yan M."/>
            <person name="Daum C."/>
            <person name="Ng V."/>
            <person name="Clum A."/>
            <person name="Steindorff A."/>
            <person name="Ohm R.A."/>
            <person name="Martin F."/>
            <person name="Silar P."/>
            <person name="Natvig D.O."/>
            <person name="Lalanne C."/>
            <person name="Gautier V."/>
            <person name="Ament-Velasquez S.L."/>
            <person name="Kruys A."/>
            <person name="Hutchinson M.I."/>
            <person name="Powell A.J."/>
            <person name="Barry K."/>
            <person name="Miller A.N."/>
            <person name="Grigoriev I.V."/>
            <person name="Debuchy R."/>
            <person name="Gladieux P."/>
            <person name="Hiltunen Thoren M."/>
            <person name="Johannesson H."/>
        </authorList>
    </citation>
    <scope>NUCLEOTIDE SEQUENCE</scope>
    <source>
        <strain evidence="5">PSN293</strain>
    </source>
</reference>
<keyword evidence="1" id="KW-0732">Signal</keyword>
<proteinExistence type="predicted"/>
<dbReference type="PANTHER" id="PTHR31084:SF0">
    <property type="entry name" value="ALPHA-L-FUCOSIDASE 2"/>
    <property type="match status" value="1"/>
</dbReference>
<dbReference type="PANTHER" id="PTHR31084">
    <property type="entry name" value="ALPHA-L-FUCOSIDASE 2"/>
    <property type="match status" value="1"/>
</dbReference>
<dbReference type="PIRSF" id="PIRSF007663">
    <property type="entry name" value="UCP007663"/>
    <property type="match status" value="1"/>
</dbReference>
<protein>
    <submittedName>
        <fullName evidence="5">Six-hairpin glycosidase-like protein</fullName>
    </submittedName>
</protein>
<dbReference type="InterPro" id="IPR008928">
    <property type="entry name" value="6-hairpin_glycosidase_sf"/>
</dbReference>
<keyword evidence="5" id="KW-0378">Hydrolase</keyword>
<dbReference type="InterPro" id="IPR012341">
    <property type="entry name" value="6hp_glycosidase-like_sf"/>
</dbReference>
<evidence type="ECO:0000259" key="2">
    <source>
        <dbReference type="Pfam" id="PF14498"/>
    </source>
</evidence>
<accession>A0AAN6XZC7</accession>
<dbReference type="GO" id="GO:0004560">
    <property type="term" value="F:alpha-L-fucosidase activity"/>
    <property type="evidence" value="ECO:0007669"/>
    <property type="project" value="InterPro"/>
</dbReference>
<dbReference type="Pfam" id="PF21307">
    <property type="entry name" value="Glyco_hydro_95_C"/>
    <property type="match status" value="1"/>
</dbReference>
<evidence type="ECO:0000259" key="4">
    <source>
        <dbReference type="Pfam" id="PF22124"/>
    </source>
</evidence>
<name>A0AAN6XZC7_9PEZI</name>
<comment type="caution">
    <text evidence="5">The sequence shown here is derived from an EMBL/GenBank/DDBJ whole genome shotgun (WGS) entry which is preliminary data.</text>
</comment>
<dbReference type="SUPFAM" id="SSF48208">
    <property type="entry name" value="Six-hairpin glycosidases"/>
    <property type="match status" value="1"/>
</dbReference>
<dbReference type="Pfam" id="PF14498">
    <property type="entry name" value="Glyco_hyd_65N_2"/>
    <property type="match status" value="1"/>
</dbReference>
<feature type="domain" description="Alpha fucosidase A-like C-terminal" evidence="3">
    <location>
        <begin position="725"/>
        <end position="820"/>
    </location>
</feature>
<dbReference type="InterPro" id="IPR027414">
    <property type="entry name" value="GH95_N_dom"/>
</dbReference>
<sequence>MMLLTALVLTGLAPAVVYGQNWDASRHAWYSSDSNNDWHNAVPIGNGRLGALVFGSITEKLTLNENSVWSGPWQDRVNPGAKNAVSGIWNNLVAGKITDAGNSAMSNLAGNPTSPRAYNPLVDLNIDFGHGALNSVSNYSRWLDTLDGTSGVSYVKNGVSYKREYVASYPHGVLAFRLSASDTGKLNADISLWREKWIQSQTATLGSSNAAGHSVGLNANSGQSSNAINFWSGARIVNTGGTVKSNGKNVSISGADTIVIFFNAETSYRYGDANQAQAELNRKLNAAVSAGYPAVRDAAVSDFTALAGRVKLNLGSSGNAGNQPVPNRLKNFRTSPASDPQLITLMYNFGRHSLIASSRDTGPRSLPANLQGLWNKDYSPAWQSKYTININLEMNYWPSSITDLAETQKPVFDLLNVAIPRGQDVAKRMYGCNEGFVLHHNIDLWGDAAPVDKGTPYTVWPMGGAWLSHDAMEHYRFTQNTTFLRSTVWPALQQTSQFLFCYLKLWNNYYTLGPSLSPEHAFIVPNSGGLSQSGKQEGLDLSIEMDNQLIRNVMSDVIETCSLLSLSAAECSRAQTYLPKIRPPGISPSTGRIMEWRSDYPESEKGHRHFSPLFSLFPGNRFTPLVNNTLATASKKLLDFRLQSGSGSTGWSRTWAINLYARLFEGDSAWSHIQQFVQKFPSDNLWNSDSGPGSSFQIDGNFGFVAGLTESLVQSHVTVEDGKTRLVHLVPAVGKSVKKGSVAGLVARGNFVVQSLSWDDGGKFVDAKILSRSGGMFAVRVGDGKGRFEVSGGGSGGVVAGGGNGANSKGIETTAGQVFTVKAVA</sequence>
<feature type="signal peptide" evidence="1">
    <location>
        <begin position="1"/>
        <end position="19"/>
    </location>
</feature>